<evidence type="ECO:0000313" key="6">
    <source>
        <dbReference type="Proteomes" id="UP001161422"/>
    </source>
</evidence>
<dbReference type="GO" id="GO:0043565">
    <property type="term" value="F:sequence-specific DNA binding"/>
    <property type="evidence" value="ECO:0007669"/>
    <property type="project" value="InterPro"/>
</dbReference>
<keyword evidence="6" id="KW-1185">Reference proteome</keyword>
<dbReference type="InterPro" id="IPR009057">
    <property type="entry name" value="Homeodomain-like_sf"/>
</dbReference>
<dbReference type="SUPFAM" id="SSF46689">
    <property type="entry name" value="Homeodomain-like"/>
    <property type="match status" value="1"/>
</dbReference>
<protein>
    <recommendedName>
        <fullName evidence="4">HTH araC/xylS-type domain-containing protein</fullName>
    </recommendedName>
</protein>
<evidence type="ECO:0000256" key="1">
    <source>
        <dbReference type="ARBA" id="ARBA00023015"/>
    </source>
</evidence>
<name>A0AA37W0F1_9GAMM</name>
<dbReference type="InterPro" id="IPR018062">
    <property type="entry name" value="HTH_AraC-typ_CS"/>
</dbReference>
<keyword evidence="3" id="KW-0804">Transcription</keyword>
<evidence type="ECO:0000313" key="5">
    <source>
        <dbReference type="EMBL" id="GLP96235.1"/>
    </source>
</evidence>
<proteinExistence type="predicted"/>
<gene>
    <name evidence="5" type="ORF">GCM10007895_15410</name>
</gene>
<sequence length="301" mass="33928">MAKYFRERFDDISDYAELCGQGEVLQLQPGQLQIDLRVLEFDDLVVSLEQSSHQLSVAPQADVGLHRVSLPSLGANQQEGAPRLWNGQQLPNHLMLSEDHWDGLYVNTPHQFDLELTLSPELAHKAGITGEDGNALNLGHLAVKHMSYELFELMMRHLKSSQVNSALYREIIALVQKVASKAQQESAQLKQHRRLALVQKALAHLNQTQANGEYLTAKQLSDAMATTQRTLQRAFDDILKTSPYYYLMMARLNLARQMLRQGRGNVTEVGAQLGFASSSAFITHYRKFFGETPSQTLKQNR</sequence>
<dbReference type="PROSITE" id="PS01124">
    <property type="entry name" value="HTH_ARAC_FAMILY_2"/>
    <property type="match status" value="1"/>
</dbReference>
<dbReference type="RefSeq" id="WP_095505323.1">
    <property type="nucleotide sequence ID" value="NZ_BSNC01000004.1"/>
</dbReference>
<dbReference type="PRINTS" id="PR00032">
    <property type="entry name" value="HTHARAC"/>
</dbReference>
<organism evidence="5 6">
    <name type="scientific">Paraferrimonas sedimenticola</name>
    <dbReference type="NCBI Taxonomy" id="375674"/>
    <lineage>
        <taxon>Bacteria</taxon>
        <taxon>Pseudomonadati</taxon>
        <taxon>Pseudomonadota</taxon>
        <taxon>Gammaproteobacteria</taxon>
        <taxon>Alteromonadales</taxon>
        <taxon>Ferrimonadaceae</taxon>
        <taxon>Paraferrimonas</taxon>
    </lineage>
</organism>
<dbReference type="EMBL" id="BSNC01000004">
    <property type="protein sequence ID" value="GLP96235.1"/>
    <property type="molecule type" value="Genomic_DNA"/>
</dbReference>
<keyword evidence="1" id="KW-0805">Transcription regulation</keyword>
<feature type="domain" description="HTH araC/xylS-type" evidence="4">
    <location>
        <begin position="199"/>
        <end position="299"/>
    </location>
</feature>
<dbReference type="InterPro" id="IPR020449">
    <property type="entry name" value="Tscrpt_reg_AraC-type_HTH"/>
</dbReference>
<dbReference type="Gene3D" id="1.10.10.60">
    <property type="entry name" value="Homeodomain-like"/>
    <property type="match status" value="1"/>
</dbReference>
<evidence type="ECO:0000256" key="2">
    <source>
        <dbReference type="ARBA" id="ARBA00023125"/>
    </source>
</evidence>
<dbReference type="InterPro" id="IPR050204">
    <property type="entry name" value="AraC_XylS_family_regulators"/>
</dbReference>
<reference evidence="5" key="2">
    <citation type="submission" date="2023-01" db="EMBL/GenBank/DDBJ databases">
        <title>Draft genome sequence of Paraferrimonas sedimenticola strain NBRC 101628.</title>
        <authorList>
            <person name="Sun Q."/>
            <person name="Mori K."/>
        </authorList>
    </citation>
    <scope>NUCLEOTIDE SEQUENCE</scope>
    <source>
        <strain evidence="5">NBRC 101628</strain>
    </source>
</reference>
<dbReference type="GO" id="GO:0003700">
    <property type="term" value="F:DNA-binding transcription factor activity"/>
    <property type="evidence" value="ECO:0007669"/>
    <property type="project" value="InterPro"/>
</dbReference>
<dbReference type="Pfam" id="PF12833">
    <property type="entry name" value="HTH_18"/>
    <property type="match status" value="1"/>
</dbReference>
<evidence type="ECO:0000259" key="4">
    <source>
        <dbReference type="PROSITE" id="PS01124"/>
    </source>
</evidence>
<dbReference type="AlphaFoldDB" id="A0AA37W0F1"/>
<reference evidence="5" key="1">
    <citation type="journal article" date="2014" name="Int. J. Syst. Evol. Microbiol.">
        <title>Complete genome sequence of Corynebacterium casei LMG S-19264T (=DSM 44701T), isolated from a smear-ripened cheese.</title>
        <authorList>
            <consortium name="US DOE Joint Genome Institute (JGI-PGF)"/>
            <person name="Walter F."/>
            <person name="Albersmeier A."/>
            <person name="Kalinowski J."/>
            <person name="Ruckert C."/>
        </authorList>
    </citation>
    <scope>NUCLEOTIDE SEQUENCE</scope>
    <source>
        <strain evidence="5">NBRC 101628</strain>
    </source>
</reference>
<accession>A0AA37W0F1</accession>
<evidence type="ECO:0000256" key="3">
    <source>
        <dbReference type="ARBA" id="ARBA00023163"/>
    </source>
</evidence>
<comment type="caution">
    <text evidence="5">The sequence shown here is derived from an EMBL/GenBank/DDBJ whole genome shotgun (WGS) entry which is preliminary data.</text>
</comment>
<dbReference type="PANTHER" id="PTHR46796">
    <property type="entry name" value="HTH-TYPE TRANSCRIPTIONAL ACTIVATOR RHAS-RELATED"/>
    <property type="match status" value="1"/>
</dbReference>
<dbReference type="PANTHER" id="PTHR46796:SF12">
    <property type="entry name" value="HTH-TYPE DNA-BINDING TRANSCRIPTIONAL ACTIVATOR EUTR"/>
    <property type="match status" value="1"/>
</dbReference>
<dbReference type="InterPro" id="IPR018060">
    <property type="entry name" value="HTH_AraC"/>
</dbReference>
<dbReference type="Proteomes" id="UP001161422">
    <property type="component" value="Unassembled WGS sequence"/>
</dbReference>
<keyword evidence="2" id="KW-0238">DNA-binding</keyword>
<dbReference type="PROSITE" id="PS00041">
    <property type="entry name" value="HTH_ARAC_FAMILY_1"/>
    <property type="match status" value="1"/>
</dbReference>
<dbReference type="SMART" id="SM00342">
    <property type="entry name" value="HTH_ARAC"/>
    <property type="match status" value="1"/>
</dbReference>